<dbReference type="Pfam" id="PF01796">
    <property type="entry name" value="OB_ChsH2_C"/>
    <property type="match status" value="1"/>
</dbReference>
<protein>
    <submittedName>
        <fullName evidence="2">3-oxoacyl-[acyl-carrier-protein] synthase III C-terminal domain-containing protein</fullName>
    </submittedName>
</protein>
<dbReference type="PANTHER" id="PTHR34069:SF2">
    <property type="entry name" value="BETA-KETOACYL-[ACYL-CARRIER-PROTEIN] SYNTHASE III"/>
    <property type="match status" value="1"/>
</dbReference>
<evidence type="ECO:0000313" key="2">
    <source>
        <dbReference type="EMBL" id="GAA4978687.1"/>
    </source>
</evidence>
<evidence type="ECO:0000313" key="3">
    <source>
        <dbReference type="Proteomes" id="UP001500466"/>
    </source>
</evidence>
<sequence length="467" mass="49097">MTRLVARGTYVPRHRLDRASVGIGHGTRSVASYDEDTTSMGVAAARRALQGATPRVPGSVIFSTSTPAYTDRTNATAIAEALGLRTHVGAYDFNGSVRSAVGGFHAAADAAAAGRTAMLVAADIRTGLPGSSEERDGGDGAAALVFAPDGPCLAEVIATSAVSTEFLDRWRPPGAPVSHVWEERFGESVYVPLAAEALGQALVSAGLEPGDVHHLIVAGLHRRAVAGMGKAAGVRSGVLVDDRSDAIGVAGAAHAFLMLCDVLERAVPTENIVVLVLADGADCVVLRAGELAGAPLPGPTVADAVCGPPVGHHDMLVWRGLLRREPPRRPDPDRPAAPPSHRGAAWKFGFTGTRCVECGTRHLPPQRVCHRCRAVDRMQSEGLAGLTGTVSTFTVDHLAFSVAPPVVVVVVDLDGGGRLQCELTDADHRDVRVGDRVELTFRRLYTTTDGVHDYFWKVRPLLDEESA</sequence>
<accession>A0ABP9HTZ4</accession>
<dbReference type="InterPro" id="IPR002878">
    <property type="entry name" value="ChsH2_C"/>
</dbReference>
<dbReference type="Gene3D" id="3.40.47.10">
    <property type="match status" value="1"/>
</dbReference>
<dbReference type="InterPro" id="IPR012340">
    <property type="entry name" value="NA-bd_OB-fold"/>
</dbReference>
<gene>
    <name evidence="2" type="ORF">GCM10023205_53520</name>
</gene>
<reference evidence="3" key="1">
    <citation type="journal article" date="2019" name="Int. J. Syst. Evol. Microbiol.">
        <title>The Global Catalogue of Microorganisms (GCM) 10K type strain sequencing project: providing services to taxonomists for standard genome sequencing and annotation.</title>
        <authorList>
            <consortium name="The Broad Institute Genomics Platform"/>
            <consortium name="The Broad Institute Genome Sequencing Center for Infectious Disease"/>
            <person name="Wu L."/>
            <person name="Ma J."/>
        </authorList>
    </citation>
    <scope>NUCLEOTIDE SEQUENCE [LARGE SCALE GENOMIC DNA]</scope>
    <source>
        <strain evidence="3">JCM 17986</strain>
    </source>
</reference>
<dbReference type="PANTHER" id="PTHR34069">
    <property type="entry name" value="3-OXOACYL-[ACYL-CARRIER-PROTEIN] SYNTHASE 3"/>
    <property type="match status" value="1"/>
</dbReference>
<name>A0ABP9HTZ4_9ACTN</name>
<keyword evidence="3" id="KW-1185">Reference proteome</keyword>
<dbReference type="SUPFAM" id="SSF50249">
    <property type="entry name" value="Nucleic acid-binding proteins"/>
    <property type="match status" value="1"/>
</dbReference>
<dbReference type="SUPFAM" id="SSF53901">
    <property type="entry name" value="Thiolase-like"/>
    <property type="match status" value="2"/>
</dbReference>
<dbReference type="RefSeq" id="WP_345678242.1">
    <property type="nucleotide sequence ID" value="NZ_BAABHS010000020.1"/>
</dbReference>
<proteinExistence type="predicted"/>
<dbReference type="Proteomes" id="UP001500466">
    <property type="component" value="Unassembled WGS sequence"/>
</dbReference>
<organism evidence="2 3">
    <name type="scientific">Yinghuangia aomiensis</name>
    <dbReference type="NCBI Taxonomy" id="676205"/>
    <lineage>
        <taxon>Bacteria</taxon>
        <taxon>Bacillati</taxon>
        <taxon>Actinomycetota</taxon>
        <taxon>Actinomycetes</taxon>
        <taxon>Kitasatosporales</taxon>
        <taxon>Streptomycetaceae</taxon>
        <taxon>Yinghuangia</taxon>
    </lineage>
</organism>
<comment type="caution">
    <text evidence="2">The sequence shown here is derived from an EMBL/GenBank/DDBJ whole genome shotgun (WGS) entry which is preliminary data.</text>
</comment>
<dbReference type="EMBL" id="BAABHS010000020">
    <property type="protein sequence ID" value="GAA4978687.1"/>
    <property type="molecule type" value="Genomic_DNA"/>
</dbReference>
<dbReference type="InterPro" id="IPR016039">
    <property type="entry name" value="Thiolase-like"/>
</dbReference>
<evidence type="ECO:0000259" key="1">
    <source>
        <dbReference type="Pfam" id="PF01796"/>
    </source>
</evidence>
<feature type="domain" description="ChsH2 C-terminal OB-fold" evidence="1">
    <location>
        <begin position="385"/>
        <end position="442"/>
    </location>
</feature>